<proteinExistence type="predicted"/>
<protein>
    <submittedName>
        <fullName evidence="1">Uncharacterized protein</fullName>
    </submittedName>
</protein>
<dbReference type="EMBL" id="JAOCAP010000004">
    <property type="protein sequence ID" value="MDH1318650.1"/>
    <property type="molecule type" value="Genomic_DNA"/>
</dbReference>
<name>A0AA42PSK0_9ENTR</name>
<comment type="caution">
    <text evidence="1">The sequence shown here is derived from an EMBL/GenBank/DDBJ whole genome shotgun (WGS) entry which is preliminary data.</text>
</comment>
<dbReference type="InterPro" id="IPR046788">
    <property type="entry name" value="Methyltransf_35"/>
</dbReference>
<sequence>MANSGRKIDYRLRPAKNIERKMIRDILLRLSPFGIFSEYQYIGFGSKYFVDFVLMHKYLGIYEMISIEADSTNRNRYKFNKPYECIDVKFGHSSEVLPNLNLAKKTIYWMDYDSPFSKYMFSDLSTIVERCPSGSVIFLSYNSEPYKLGDLKAEYRDIDDGFYRRKFESVFGNEFIPAGFDERGFSNKTNYSKFIRGCLHSQLKSTLSNRNVTLSEEQSIIFKQICYFDYSDGTNMSTVGFMVISRNDQHLIELCRMQDLYFYTESDECYEIKVPNLTSKETRFLMEKMPSKDRIDYDSKVFAEKDVNEFKSNYKYYPSFMEIDFL</sequence>
<accession>A0AA42PSK0</accession>
<reference evidence="1" key="1">
    <citation type="submission" date="2022-09" db="EMBL/GenBank/DDBJ databases">
        <title>Intensive care unit water sources are persistently colonized with multi-drug resistant bacteria and are the site of extensive horizontal gene transfer of antibiotic resistance genes.</title>
        <authorList>
            <person name="Diorio-Toth L."/>
        </authorList>
    </citation>
    <scope>NUCLEOTIDE SEQUENCE</scope>
    <source>
        <strain evidence="1">GD03936</strain>
    </source>
</reference>
<evidence type="ECO:0000313" key="1">
    <source>
        <dbReference type="EMBL" id="MDH1318650.1"/>
    </source>
</evidence>
<evidence type="ECO:0000313" key="2">
    <source>
        <dbReference type="Proteomes" id="UP001158416"/>
    </source>
</evidence>
<organism evidence="1 2">
    <name type="scientific">Enterobacter bugandensis</name>
    <dbReference type="NCBI Taxonomy" id="881260"/>
    <lineage>
        <taxon>Bacteria</taxon>
        <taxon>Pseudomonadati</taxon>
        <taxon>Pseudomonadota</taxon>
        <taxon>Gammaproteobacteria</taxon>
        <taxon>Enterobacterales</taxon>
        <taxon>Enterobacteriaceae</taxon>
        <taxon>Enterobacter</taxon>
    </lineage>
</organism>
<dbReference type="Proteomes" id="UP001158416">
    <property type="component" value="Unassembled WGS sequence"/>
</dbReference>
<dbReference type="RefSeq" id="WP_188512212.1">
    <property type="nucleotide sequence ID" value="NZ_JAOCAP010000004.1"/>
</dbReference>
<dbReference type="Pfam" id="PF20553">
    <property type="entry name" value="Methyltransf_35"/>
    <property type="match status" value="1"/>
</dbReference>
<dbReference type="AlphaFoldDB" id="A0AA42PSK0"/>
<gene>
    <name evidence="1" type="ORF">N5C39_09775</name>
</gene>